<dbReference type="Gene3D" id="2.80.10.50">
    <property type="match status" value="1"/>
</dbReference>
<accession>A0A164NRA6</accession>
<dbReference type="PANTHER" id="PTHR24198:SF165">
    <property type="entry name" value="ANKYRIN REPEAT-CONTAINING PROTEIN-RELATED"/>
    <property type="match status" value="1"/>
</dbReference>
<dbReference type="STRING" id="35525.A0A164NRA6"/>
<dbReference type="SMART" id="SM00248">
    <property type="entry name" value="ANK"/>
    <property type="match status" value="4"/>
</dbReference>
<keyword evidence="6" id="KW-1185">Reference proteome</keyword>
<evidence type="ECO:0000313" key="6">
    <source>
        <dbReference type="Proteomes" id="UP000076858"/>
    </source>
</evidence>
<dbReference type="Proteomes" id="UP000076858">
    <property type="component" value="Unassembled WGS sequence"/>
</dbReference>
<proteinExistence type="predicted"/>
<dbReference type="InterPro" id="IPR036770">
    <property type="entry name" value="Ankyrin_rpt-contain_sf"/>
</dbReference>
<dbReference type="SUPFAM" id="SSF48403">
    <property type="entry name" value="Ankyrin repeat"/>
    <property type="match status" value="1"/>
</dbReference>
<protein>
    <recommendedName>
        <fullName evidence="4">Ricin B lectin domain-containing protein</fullName>
    </recommendedName>
</protein>
<dbReference type="EMBL" id="LRGB01002837">
    <property type="protein sequence ID" value="KZS06172.1"/>
    <property type="molecule type" value="Genomic_DNA"/>
</dbReference>
<evidence type="ECO:0000259" key="4">
    <source>
        <dbReference type="Pfam" id="PF00652"/>
    </source>
</evidence>
<dbReference type="Pfam" id="PF00652">
    <property type="entry name" value="Ricin_B_lectin"/>
    <property type="match status" value="1"/>
</dbReference>
<dbReference type="PROSITE" id="PS50231">
    <property type="entry name" value="RICIN_B_LECTIN"/>
    <property type="match status" value="1"/>
</dbReference>
<dbReference type="OrthoDB" id="10488759at2759"/>
<dbReference type="PANTHER" id="PTHR24198">
    <property type="entry name" value="ANKYRIN REPEAT AND PROTEIN KINASE DOMAIN-CONTAINING PROTEIN"/>
    <property type="match status" value="1"/>
</dbReference>
<reference evidence="5 6" key="1">
    <citation type="submission" date="2016-03" db="EMBL/GenBank/DDBJ databases">
        <title>EvidentialGene: Evidence-directed Construction of Genes on Genomes.</title>
        <authorList>
            <person name="Gilbert D.G."/>
            <person name="Choi J.-H."/>
            <person name="Mockaitis K."/>
            <person name="Colbourne J."/>
            <person name="Pfrender M."/>
        </authorList>
    </citation>
    <scope>NUCLEOTIDE SEQUENCE [LARGE SCALE GENOMIC DNA]</scope>
    <source>
        <strain evidence="5 6">Xinb3</strain>
        <tissue evidence="5">Complete organism</tissue>
    </source>
</reference>
<evidence type="ECO:0000256" key="3">
    <source>
        <dbReference type="PROSITE-ProRule" id="PRU00023"/>
    </source>
</evidence>
<sequence length="506" mass="58042">MFKNTIATCLKNTNLATPVCEDYRELYKSRPQRSLLQEVHFLFDTQVEDEQLGIHLYSISYAWGTLRLAHRRPKIIKGDGKIVQKDATIYITYESRSRNPLITYSQLSKDDPPPPGSKFEYIFDQTIRVQNTHICITETTNDYVYAAACSEESTRWILEKGNSYLISQESGMCFTIGVEETLKLEQCALEGDARKNQQWFFQTINTNPDVIENFPDVTLQDLQEVRLEQRKAVTTTINSTYLEEVPIKGETESGLPQNIEEFSDKVKFDISKMHEQYKISIETEHENRLAKEIRDVYCQRSTIKKTQAVILAQSNGILAASALGLPIYYGADPDIEEDSQTIAHRAAAENNKLLIRILRYYKYKFSSYNSLGETPLMVAIAYGHEEVASYLWISSNVAQIAKDNSTVLHYAAKHGNNSLARAACERKIHININQTTRPGNYMALHLATMYRQDHIVNILLEHGAYPNITDVNGNNPQDYVFDEQRRNIFEDWDYIRGHKRKTSGSE</sequence>
<comment type="caution">
    <text evidence="5">The sequence shown here is derived from an EMBL/GenBank/DDBJ whole genome shotgun (WGS) entry which is preliminary data.</text>
</comment>
<evidence type="ECO:0000313" key="5">
    <source>
        <dbReference type="EMBL" id="KZS06172.1"/>
    </source>
</evidence>
<keyword evidence="1" id="KW-0677">Repeat</keyword>
<evidence type="ECO:0000256" key="2">
    <source>
        <dbReference type="ARBA" id="ARBA00023043"/>
    </source>
</evidence>
<name>A0A164NRA6_9CRUS</name>
<dbReference type="AlphaFoldDB" id="A0A164NRA6"/>
<evidence type="ECO:0000256" key="1">
    <source>
        <dbReference type="ARBA" id="ARBA00022737"/>
    </source>
</evidence>
<keyword evidence="2 3" id="KW-0040">ANK repeat</keyword>
<feature type="domain" description="Ricin B lectin" evidence="4">
    <location>
        <begin position="82"/>
        <end position="199"/>
    </location>
</feature>
<organism evidence="5 6">
    <name type="scientific">Daphnia magna</name>
    <dbReference type="NCBI Taxonomy" id="35525"/>
    <lineage>
        <taxon>Eukaryota</taxon>
        <taxon>Metazoa</taxon>
        <taxon>Ecdysozoa</taxon>
        <taxon>Arthropoda</taxon>
        <taxon>Crustacea</taxon>
        <taxon>Branchiopoda</taxon>
        <taxon>Diplostraca</taxon>
        <taxon>Cladocera</taxon>
        <taxon>Anomopoda</taxon>
        <taxon>Daphniidae</taxon>
        <taxon>Daphnia</taxon>
    </lineage>
</organism>
<dbReference type="PROSITE" id="PS50297">
    <property type="entry name" value="ANK_REP_REGION"/>
    <property type="match status" value="1"/>
</dbReference>
<dbReference type="InterPro" id="IPR035992">
    <property type="entry name" value="Ricin_B-like_lectins"/>
</dbReference>
<dbReference type="InterPro" id="IPR002110">
    <property type="entry name" value="Ankyrin_rpt"/>
</dbReference>
<dbReference type="Gene3D" id="1.25.40.20">
    <property type="entry name" value="Ankyrin repeat-containing domain"/>
    <property type="match status" value="2"/>
</dbReference>
<dbReference type="PROSITE" id="PS50088">
    <property type="entry name" value="ANK_REPEAT"/>
    <property type="match status" value="1"/>
</dbReference>
<dbReference type="InterPro" id="IPR000772">
    <property type="entry name" value="Ricin_B_lectin"/>
</dbReference>
<dbReference type="PRINTS" id="PR01415">
    <property type="entry name" value="ANKYRIN"/>
</dbReference>
<dbReference type="SUPFAM" id="SSF50370">
    <property type="entry name" value="Ricin B-like lectins"/>
    <property type="match status" value="1"/>
</dbReference>
<dbReference type="Pfam" id="PF12796">
    <property type="entry name" value="Ank_2"/>
    <property type="match status" value="2"/>
</dbReference>
<gene>
    <name evidence="5" type="ORF">APZ42_030454</name>
</gene>
<feature type="repeat" description="ANK" evidence="3">
    <location>
        <begin position="439"/>
        <end position="471"/>
    </location>
</feature>